<feature type="transmembrane region" description="Helical" evidence="4">
    <location>
        <begin position="126"/>
        <end position="146"/>
    </location>
</feature>
<keyword evidence="6" id="KW-1185">Reference proteome</keyword>
<keyword evidence="4" id="KW-0812">Transmembrane</keyword>
<dbReference type="Proteomes" id="UP001108240">
    <property type="component" value="Unplaced"/>
</dbReference>
<comment type="subcellular location">
    <subcellularLocation>
        <location evidence="1">Cytoplasm</location>
    </subcellularLocation>
</comment>
<keyword evidence="3" id="KW-0143">Chaperone</keyword>
<reference evidence="5" key="1">
    <citation type="submission" date="2025-08" db="UniProtKB">
        <authorList>
            <consortium name="Ensembl"/>
        </authorList>
    </citation>
    <scope>IDENTIFICATION</scope>
</reference>
<reference evidence="5" key="2">
    <citation type="submission" date="2025-09" db="UniProtKB">
        <authorList>
            <consortium name="Ensembl"/>
        </authorList>
    </citation>
    <scope>IDENTIFICATION</scope>
</reference>
<keyword evidence="2" id="KW-0963">Cytoplasm</keyword>
<dbReference type="Ensembl" id="ENSCCRT00000157250.1">
    <property type="protein sequence ID" value="ENSCCRP00000136549.1"/>
    <property type="gene ID" value="ENSCCRG00000025072.2"/>
</dbReference>
<evidence type="ECO:0000256" key="1">
    <source>
        <dbReference type="ARBA" id="ARBA00004496"/>
    </source>
</evidence>
<evidence type="ECO:0000313" key="5">
    <source>
        <dbReference type="Ensembl" id="ENSCCRP00000136549.1"/>
    </source>
</evidence>
<keyword evidence="4" id="KW-0472">Membrane</keyword>
<dbReference type="InterPro" id="IPR030482">
    <property type="entry name" value="PDRG1"/>
</dbReference>
<dbReference type="GO" id="GO:0005737">
    <property type="term" value="C:cytoplasm"/>
    <property type="evidence" value="ECO:0007669"/>
    <property type="project" value="UniProtKB-SubCell"/>
</dbReference>
<proteinExistence type="predicted"/>
<protein>
    <submittedName>
        <fullName evidence="5">P53 and DNA-damage regulated 1</fullName>
    </submittedName>
</protein>
<sequence>MGVNGMLTQVKFCYKMAARGRLQLPVDFLAPCSSMDEGAQRILQYLTEVVAAEDILSDKQQLVDLDSRRNRNREALSALRNGSSEDLALHLDRRALDCYCCPDTHHTQTGFWKHDFCVFLVSFSYIPIYIPSCPCVLMLSHLLYYIHKHLSHIVQS</sequence>
<evidence type="ECO:0000256" key="4">
    <source>
        <dbReference type="SAM" id="Phobius"/>
    </source>
</evidence>
<dbReference type="PANTHER" id="PTHR21162">
    <property type="entry name" value="P53 AND DNA DAMAGE-REGULATED PROTEIN"/>
    <property type="match status" value="1"/>
</dbReference>
<dbReference type="AlphaFoldDB" id="A0A9J7ZU42"/>
<name>A0A9J7ZU42_CYPCA</name>
<dbReference type="CDD" id="cd22860">
    <property type="entry name" value="PDRG1"/>
    <property type="match status" value="1"/>
</dbReference>
<evidence type="ECO:0000313" key="6">
    <source>
        <dbReference type="Proteomes" id="UP001108240"/>
    </source>
</evidence>
<keyword evidence="4" id="KW-1133">Transmembrane helix</keyword>
<evidence type="ECO:0000256" key="2">
    <source>
        <dbReference type="ARBA" id="ARBA00022490"/>
    </source>
</evidence>
<dbReference type="PANTHER" id="PTHR21162:SF0">
    <property type="entry name" value="P53 AND DNA DAMAGE-REGULATED PROTEIN 1"/>
    <property type="match status" value="1"/>
</dbReference>
<accession>A0A9J7ZU42</accession>
<organism evidence="5 6">
    <name type="scientific">Cyprinus carpio carpio</name>
    <dbReference type="NCBI Taxonomy" id="630221"/>
    <lineage>
        <taxon>Eukaryota</taxon>
        <taxon>Metazoa</taxon>
        <taxon>Chordata</taxon>
        <taxon>Craniata</taxon>
        <taxon>Vertebrata</taxon>
        <taxon>Euteleostomi</taxon>
        <taxon>Actinopterygii</taxon>
        <taxon>Neopterygii</taxon>
        <taxon>Teleostei</taxon>
        <taxon>Ostariophysi</taxon>
        <taxon>Cypriniformes</taxon>
        <taxon>Cyprinidae</taxon>
        <taxon>Cyprininae</taxon>
        <taxon>Cyprinus</taxon>
    </lineage>
</organism>
<dbReference type="GeneTree" id="ENSGT00390000013253"/>
<evidence type="ECO:0000256" key="3">
    <source>
        <dbReference type="ARBA" id="ARBA00023186"/>
    </source>
</evidence>